<dbReference type="EMBL" id="JARBJD010000006">
    <property type="protein sequence ID" value="KAK2963556.1"/>
    <property type="molecule type" value="Genomic_DNA"/>
</dbReference>
<evidence type="ECO:0000313" key="2">
    <source>
        <dbReference type="EMBL" id="KAK2963556.1"/>
    </source>
</evidence>
<feature type="compositionally biased region" description="Polar residues" evidence="1">
    <location>
        <begin position="207"/>
        <end position="218"/>
    </location>
</feature>
<evidence type="ECO:0000256" key="1">
    <source>
        <dbReference type="SAM" id="MobiDB-lite"/>
    </source>
</evidence>
<evidence type="ECO:0000313" key="3">
    <source>
        <dbReference type="Proteomes" id="UP001281761"/>
    </source>
</evidence>
<feature type="region of interest" description="Disordered" evidence="1">
    <location>
        <begin position="183"/>
        <end position="218"/>
    </location>
</feature>
<feature type="compositionally biased region" description="Polar residues" evidence="1">
    <location>
        <begin position="183"/>
        <end position="196"/>
    </location>
</feature>
<name>A0ABQ9YIH2_9EUKA</name>
<comment type="caution">
    <text evidence="2">The sequence shown here is derived from an EMBL/GenBank/DDBJ whole genome shotgun (WGS) entry which is preliminary data.</text>
</comment>
<keyword evidence="3" id="KW-1185">Reference proteome</keyword>
<proteinExistence type="predicted"/>
<dbReference type="Proteomes" id="UP001281761">
    <property type="component" value="Unassembled WGS sequence"/>
</dbReference>
<sequence length="218" mass="24254">MTQSSPAELQRSHDSPLLQIPSRSRRNYTTTINPAPIRMSPRPVIELNPVHRIQTRGNKPAEPKPKSKERRRWQTNGTNTRTVIEWPGVAAPIDLVPPSPVVTAPLHQLPSTLFTASPQSSSLLPAFEPDKRGSLPDFHRPPEFLTGATETHPVTSFKSAAKSRSVHVFENTRQNVPCSIHTQQLGEWHVPQQQQPIRKGSKPETIVSPQSPPNDHSS</sequence>
<reference evidence="2 3" key="1">
    <citation type="journal article" date="2022" name="bioRxiv">
        <title>Genomics of Preaxostyla Flagellates Illuminates Evolutionary Transitions and the Path Towards Mitochondrial Loss.</title>
        <authorList>
            <person name="Novak L.V.F."/>
            <person name="Treitli S.C."/>
            <person name="Pyrih J."/>
            <person name="Halakuc P."/>
            <person name="Pipaliya S.V."/>
            <person name="Vacek V."/>
            <person name="Brzon O."/>
            <person name="Soukal P."/>
            <person name="Eme L."/>
            <person name="Dacks J.B."/>
            <person name="Karnkowska A."/>
            <person name="Elias M."/>
            <person name="Hampl V."/>
        </authorList>
    </citation>
    <scope>NUCLEOTIDE SEQUENCE [LARGE SCALE GENOMIC DNA]</scope>
    <source>
        <strain evidence="2">NAU3</strain>
        <tissue evidence="2">Gut</tissue>
    </source>
</reference>
<feature type="region of interest" description="Disordered" evidence="1">
    <location>
        <begin position="1"/>
        <end position="77"/>
    </location>
</feature>
<protein>
    <submittedName>
        <fullName evidence="2">Uncharacterized protein</fullName>
    </submittedName>
</protein>
<gene>
    <name evidence="2" type="ORF">BLNAU_1599</name>
</gene>
<organism evidence="2 3">
    <name type="scientific">Blattamonas nauphoetae</name>
    <dbReference type="NCBI Taxonomy" id="2049346"/>
    <lineage>
        <taxon>Eukaryota</taxon>
        <taxon>Metamonada</taxon>
        <taxon>Preaxostyla</taxon>
        <taxon>Oxymonadida</taxon>
        <taxon>Blattamonas</taxon>
    </lineage>
</organism>
<accession>A0ABQ9YIH2</accession>